<dbReference type="SUPFAM" id="SSF109854">
    <property type="entry name" value="DinB/YfiT-like putative metalloenzymes"/>
    <property type="match status" value="1"/>
</dbReference>
<dbReference type="EC" id="3.-.-.-" evidence="2"/>
<dbReference type="RefSeq" id="WP_145253501.1">
    <property type="nucleotide sequence ID" value="NZ_CP036279.1"/>
</dbReference>
<dbReference type="EMBL" id="CP036279">
    <property type="protein sequence ID" value="QDU59357.1"/>
    <property type="molecule type" value="Genomic_DNA"/>
</dbReference>
<keyword evidence="3" id="KW-1185">Reference proteome</keyword>
<dbReference type="Proteomes" id="UP000317093">
    <property type="component" value="Chromosome"/>
</dbReference>
<dbReference type="OrthoDB" id="9793216at2"/>
<dbReference type="GO" id="GO:0016787">
    <property type="term" value="F:hydrolase activity"/>
    <property type="evidence" value="ECO:0007669"/>
    <property type="project" value="UniProtKB-KW"/>
</dbReference>
<dbReference type="AlphaFoldDB" id="A0A518AX99"/>
<gene>
    <name evidence="2" type="primary">yfiT</name>
    <name evidence="2" type="ORF">Pan216_01850</name>
</gene>
<protein>
    <submittedName>
        <fullName evidence="2">Metal-dependent hydrolase YfiT</fullName>
        <ecNumber evidence="2">3.-.-.-</ecNumber>
    </submittedName>
</protein>
<accession>A0A518AX99</accession>
<dbReference type="KEGG" id="knv:Pan216_01850"/>
<organism evidence="2 3">
    <name type="scientific">Kolteria novifilia</name>
    <dbReference type="NCBI Taxonomy" id="2527975"/>
    <lineage>
        <taxon>Bacteria</taxon>
        <taxon>Pseudomonadati</taxon>
        <taxon>Planctomycetota</taxon>
        <taxon>Planctomycetia</taxon>
        <taxon>Kolteriales</taxon>
        <taxon>Kolteriaceae</taxon>
        <taxon>Kolteria</taxon>
    </lineage>
</organism>
<dbReference type="Gene3D" id="1.20.120.450">
    <property type="entry name" value="dinb family like domain"/>
    <property type="match status" value="1"/>
</dbReference>
<dbReference type="Pfam" id="PF12867">
    <property type="entry name" value="DinB_2"/>
    <property type="match status" value="1"/>
</dbReference>
<evidence type="ECO:0000313" key="2">
    <source>
        <dbReference type="EMBL" id="QDU59357.1"/>
    </source>
</evidence>
<evidence type="ECO:0000313" key="3">
    <source>
        <dbReference type="Proteomes" id="UP000317093"/>
    </source>
</evidence>
<feature type="domain" description="DinB-like" evidence="1">
    <location>
        <begin position="13"/>
        <end position="147"/>
    </location>
</feature>
<proteinExistence type="predicted"/>
<reference evidence="2 3" key="1">
    <citation type="submission" date="2019-02" db="EMBL/GenBank/DDBJ databases">
        <title>Deep-cultivation of Planctomycetes and their phenomic and genomic characterization uncovers novel biology.</title>
        <authorList>
            <person name="Wiegand S."/>
            <person name="Jogler M."/>
            <person name="Boedeker C."/>
            <person name="Pinto D."/>
            <person name="Vollmers J."/>
            <person name="Rivas-Marin E."/>
            <person name="Kohn T."/>
            <person name="Peeters S.H."/>
            <person name="Heuer A."/>
            <person name="Rast P."/>
            <person name="Oberbeckmann S."/>
            <person name="Bunk B."/>
            <person name="Jeske O."/>
            <person name="Meyerdierks A."/>
            <person name="Storesund J.E."/>
            <person name="Kallscheuer N."/>
            <person name="Luecker S."/>
            <person name="Lage O.M."/>
            <person name="Pohl T."/>
            <person name="Merkel B.J."/>
            <person name="Hornburger P."/>
            <person name="Mueller R.-W."/>
            <person name="Bruemmer F."/>
            <person name="Labrenz M."/>
            <person name="Spormann A.M."/>
            <person name="Op den Camp H."/>
            <person name="Overmann J."/>
            <person name="Amann R."/>
            <person name="Jetten M.S.M."/>
            <person name="Mascher T."/>
            <person name="Medema M.H."/>
            <person name="Devos D.P."/>
            <person name="Kaster A.-K."/>
            <person name="Ovreas L."/>
            <person name="Rohde M."/>
            <person name="Galperin M.Y."/>
            <person name="Jogler C."/>
        </authorList>
    </citation>
    <scope>NUCLEOTIDE SEQUENCE [LARGE SCALE GENOMIC DNA]</scope>
    <source>
        <strain evidence="2 3">Pan216</strain>
    </source>
</reference>
<keyword evidence="2" id="KW-0378">Hydrolase</keyword>
<dbReference type="InterPro" id="IPR024775">
    <property type="entry name" value="DinB-like"/>
</dbReference>
<dbReference type="InterPro" id="IPR034660">
    <property type="entry name" value="DinB/YfiT-like"/>
</dbReference>
<name>A0A518AX99_9BACT</name>
<evidence type="ECO:0000259" key="1">
    <source>
        <dbReference type="Pfam" id="PF12867"/>
    </source>
</evidence>
<sequence length="156" mass="17733">MMDYNELIAKYAEGPQYVRQAIADMSDGALDAVPIPGQWSTRQVVCHIADFELVYLDRMKRVIAESEPTFFGGDPDLFAARLAYDRREMDEELQMIAAMRQHMTSILGSIDRDAFDRRGIHAEAGPVTLAKLLEQITGHLPHHVRFIEDKRRALSC</sequence>